<feature type="region of interest" description="Disordered" evidence="1">
    <location>
        <begin position="45"/>
        <end position="86"/>
    </location>
</feature>
<dbReference type="EMBL" id="JAINUG010000153">
    <property type="protein sequence ID" value="KAJ8391784.1"/>
    <property type="molecule type" value="Genomic_DNA"/>
</dbReference>
<keyword evidence="3" id="KW-1185">Reference proteome</keyword>
<evidence type="ECO:0000313" key="2">
    <source>
        <dbReference type="EMBL" id="KAJ8391784.1"/>
    </source>
</evidence>
<protein>
    <submittedName>
        <fullName evidence="2">Uncharacterized protein</fullName>
    </submittedName>
</protein>
<evidence type="ECO:0000313" key="3">
    <source>
        <dbReference type="Proteomes" id="UP001221898"/>
    </source>
</evidence>
<proteinExistence type="predicted"/>
<dbReference type="AlphaFoldDB" id="A0AAD7WDC1"/>
<feature type="compositionally biased region" description="Basic and acidic residues" evidence="1">
    <location>
        <begin position="51"/>
        <end position="63"/>
    </location>
</feature>
<sequence>MRTSLERLGWQKVQRAKGPSEKIVRKRCSHGPRAEYHVAPWWSRRSAGSRPRLDAPAHTERQRAGNYRGSRRNIDGNTQRAPVRPAKRICGKRRGVQKEAGLTSQLALEITLINYRE</sequence>
<accession>A0AAD7WDC1</accession>
<feature type="region of interest" description="Disordered" evidence="1">
    <location>
        <begin position="1"/>
        <end position="22"/>
    </location>
</feature>
<comment type="caution">
    <text evidence="2">The sequence shown here is derived from an EMBL/GenBank/DDBJ whole genome shotgun (WGS) entry which is preliminary data.</text>
</comment>
<gene>
    <name evidence="2" type="ORF">AAFF_G00085560</name>
</gene>
<evidence type="ECO:0000256" key="1">
    <source>
        <dbReference type="SAM" id="MobiDB-lite"/>
    </source>
</evidence>
<reference evidence="2" key="1">
    <citation type="journal article" date="2023" name="Science">
        <title>Genome structures resolve the early diversification of teleost fishes.</title>
        <authorList>
            <person name="Parey E."/>
            <person name="Louis A."/>
            <person name="Montfort J."/>
            <person name="Bouchez O."/>
            <person name="Roques C."/>
            <person name="Iampietro C."/>
            <person name="Lluch J."/>
            <person name="Castinel A."/>
            <person name="Donnadieu C."/>
            <person name="Desvignes T."/>
            <person name="Floi Bucao C."/>
            <person name="Jouanno E."/>
            <person name="Wen M."/>
            <person name="Mejri S."/>
            <person name="Dirks R."/>
            <person name="Jansen H."/>
            <person name="Henkel C."/>
            <person name="Chen W.J."/>
            <person name="Zahm M."/>
            <person name="Cabau C."/>
            <person name="Klopp C."/>
            <person name="Thompson A.W."/>
            <person name="Robinson-Rechavi M."/>
            <person name="Braasch I."/>
            <person name="Lecointre G."/>
            <person name="Bobe J."/>
            <person name="Postlethwait J.H."/>
            <person name="Berthelot C."/>
            <person name="Roest Crollius H."/>
            <person name="Guiguen Y."/>
        </authorList>
    </citation>
    <scope>NUCLEOTIDE SEQUENCE</scope>
    <source>
        <strain evidence="2">NC1722</strain>
    </source>
</reference>
<dbReference type="Proteomes" id="UP001221898">
    <property type="component" value="Unassembled WGS sequence"/>
</dbReference>
<name>A0AAD7WDC1_9TELE</name>
<organism evidence="2 3">
    <name type="scientific">Aldrovandia affinis</name>
    <dbReference type="NCBI Taxonomy" id="143900"/>
    <lineage>
        <taxon>Eukaryota</taxon>
        <taxon>Metazoa</taxon>
        <taxon>Chordata</taxon>
        <taxon>Craniata</taxon>
        <taxon>Vertebrata</taxon>
        <taxon>Euteleostomi</taxon>
        <taxon>Actinopterygii</taxon>
        <taxon>Neopterygii</taxon>
        <taxon>Teleostei</taxon>
        <taxon>Notacanthiformes</taxon>
        <taxon>Halosauridae</taxon>
        <taxon>Aldrovandia</taxon>
    </lineage>
</organism>